<evidence type="ECO:0000313" key="3">
    <source>
        <dbReference type="EMBL" id="WUR02799.1"/>
    </source>
</evidence>
<dbReference type="GeneID" id="90540616"/>
<evidence type="ECO:0000256" key="1">
    <source>
        <dbReference type="ARBA" id="ARBA00022448"/>
    </source>
</evidence>
<dbReference type="KEGG" id="vnx:VNE69_03020"/>
<dbReference type="EMBL" id="CP142728">
    <property type="protein sequence ID" value="WUR02799.1"/>
    <property type="molecule type" value="Genomic_DNA"/>
</dbReference>
<name>A0AAX4J9Y8_9MICR</name>
<keyword evidence="4" id="KW-1185">Reference proteome</keyword>
<dbReference type="RefSeq" id="XP_065328944.1">
    <property type="nucleotide sequence ID" value="XM_065472872.1"/>
</dbReference>
<dbReference type="Proteomes" id="UP001334084">
    <property type="component" value="Chromosome 3"/>
</dbReference>
<dbReference type="Pfam" id="PF15469">
    <property type="entry name" value="Sec5"/>
    <property type="match status" value="1"/>
</dbReference>
<gene>
    <name evidence="3" type="ORF">VNE69_03020</name>
</gene>
<feature type="domain" description="Exocyst complex component EXOC2/Sec5 N-terminal" evidence="2">
    <location>
        <begin position="9"/>
        <end position="184"/>
    </location>
</feature>
<evidence type="ECO:0000313" key="4">
    <source>
        <dbReference type="Proteomes" id="UP001334084"/>
    </source>
</evidence>
<accession>A0AAX4J9Y8</accession>
<reference evidence="3" key="1">
    <citation type="journal article" date="2024" name="BMC Genomics">
        <title>Functional annotation of a divergent genome using sequence and structure-based similarity.</title>
        <authorList>
            <person name="Svedberg D."/>
            <person name="Winiger R.R."/>
            <person name="Berg A."/>
            <person name="Sharma H."/>
            <person name="Tellgren-Roth C."/>
            <person name="Debrunner-Vossbrinck B.A."/>
            <person name="Vossbrinck C.R."/>
            <person name="Barandun J."/>
        </authorList>
    </citation>
    <scope>NUCLEOTIDE SEQUENCE</scope>
    <source>
        <strain evidence="3">Illinois isolate</strain>
    </source>
</reference>
<dbReference type="AlphaFoldDB" id="A0AAX4J9Y8"/>
<proteinExistence type="predicted"/>
<keyword evidence="1" id="KW-0813">Transport</keyword>
<organism evidence="3 4">
    <name type="scientific">Vairimorpha necatrix</name>
    <dbReference type="NCBI Taxonomy" id="6039"/>
    <lineage>
        <taxon>Eukaryota</taxon>
        <taxon>Fungi</taxon>
        <taxon>Fungi incertae sedis</taxon>
        <taxon>Microsporidia</taxon>
        <taxon>Nosematidae</taxon>
        <taxon>Vairimorpha</taxon>
    </lineage>
</organism>
<sequence length="483" mass="58259">MQNEEEKKILNKDFDVLNVINKTYADSSEYDLNDTLIYLSKVLTSTKAKNKELVKSNFSKFVECRIVLEEILEDMKSKGLDKDFSSDIFTNIKYVKSNFKPINKEDDIYKERKLMIINKYKTLFNIKKLLEMNIRKYERFVEIYKEGKRQFNELKNSKFVQSLLESIKDIKIEFLEILYNEIIDDKNNYMEILYYFDLYFQVSEDKTDRKIMNTLLVSFKEKCLDVGFTNKGLYLKDINYYFLRTIIHLDKELQKELIIYIFERIKLIFENSNFDFIKIWIFKYTNFIPDFLDLEVKSVYEVHLRNLKKCVISKFLDRNNLYESFVRVSTILNDDELQMLNHKLLKIVEDKSKNILFDRSEDIEEYFRELDKFDEFLKDDLEEFQELKRKILNGALRQKIKNLGMFLEKTVNKHKKMMEIVRTIDKLPDWYEIILKGILPVLERDKAILYFVSFITKTERPNLNNLEKNEIETLSGQFGFLTK</sequence>
<protein>
    <submittedName>
        <fullName evidence="3">Vacuolar protein sorting-associated protein 51-like protein</fullName>
    </submittedName>
</protein>
<dbReference type="InterPro" id="IPR039481">
    <property type="entry name" value="EXOC2/Sec5_N_dom"/>
</dbReference>
<evidence type="ECO:0000259" key="2">
    <source>
        <dbReference type="Pfam" id="PF15469"/>
    </source>
</evidence>